<organism evidence="16 17">
    <name type="scientific">Chara braunii</name>
    <name type="common">Braun's stonewort</name>
    <dbReference type="NCBI Taxonomy" id="69332"/>
    <lineage>
        <taxon>Eukaryota</taxon>
        <taxon>Viridiplantae</taxon>
        <taxon>Streptophyta</taxon>
        <taxon>Charophyceae</taxon>
        <taxon>Charales</taxon>
        <taxon>Characeae</taxon>
        <taxon>Chara</taxon>
    </lineage>
</organism>
<dbReference type="GO" id="GO:0008374">
    <property type="term" value="F:O-acyltransferase activity"/>
    <property type="evidence" value="ECO:0007669"/>
    <property type="project" value="InterPro"/>
</dbReference>
<comment type="subcellular location">
    <subcellularLocation>
        <location evidence="1">Membrane</location>
    </subcellularLocation>
</comment>
<evidence type="ECO:0000256" key="4">
    <source>
        <dbReference type="ARBA" id="ARBA00022516"/>
    </source>
</evidence>
<dbReference type="OrthoDB" id="272512at2759"/>
<dbReference type="GO" id="GO:0071618">
    <property type="term" value="F:lysophosphatidylethanolamine acyltransferase activity"/>
    <property type="evidence" value="ECO:0007669"/>
    <property type="project" value="EnsemblPlants"/>
</dbReference>
<comment type="similarity">
    <text evidence="3">Belongs to the 1-acyl-sn-glycerol-3-phosphate acyltransferase family.</text>
</comment>
<feature type="transmembrane region" description="Helical" evidence="14">
    <location>
        <begin position="91"/>
        <end position="116"/>
    </location>
</feature>
<accession>A0A388KUC0</accession>
<evidence type="ECO:0000256" key="8">
    <source>
        <dbReference type="ARBA" id="ARBA00023098"/>
    </source>
</evidence>
<evidence type="ECO:0000313" key="16">
    <source>
        <dbReference type="EMBL" id="GBG73651.1"/>
    </source>
</evidence>
<dbReference type="PANTHER" id="PTHR23063:SF54">
    <property type="entry name" value="LYSOPHOSPHOLIPID ACYLTRANSFERASE LPEAT1"/>
    <property type="match status" value="1"/>
</dbReference>
<keyword evidence="11" id="KW-1208">Phospholipid metabolism</keyword>
<evidence type="ECO:0000256" key="9">
    <source>
        <dbReference type="ARBA" id="ARBA00023136"/>
    </source>
</evidence>
<evidence type="ECO:0000256" key="10">
    <source>
        <dbReference type="ARBA" id="ARBA00023209"/>
    </source>
</evidence>
<keyword evidence="10" id="KW-0594">Phospholipid biosynthesis</keyword>
<evidence type="ECO:0000256" key="5">
    <source>
        <dbReference type="ARBA" id="ARBA00022679"/>
    </source>
</evidence>
<evidence type="ECO:0000256" key="3">
    <source>
        <dbReference type="ARBA" id="ARBA00008655"/>
    </source>
</evidence>
<feature type="region of interest" description="Disordered" evidence="13">
    <location>
        <begin position="12"/>
        <end position="46"/>
    </location>
</feature>
<comment type="caution">
    <text evidence="16">The sequence shown here is derived from an EMBL/GenBank/DDBJ whole genome shotgun (WGS) entry which is preliminary data.</text>
</comment>
<reference evidence="16 17" key="1">
    <citation type="journal article" date="2018" name="Cell">
        <title>The Chara Genome: Secondary Complexity and Implications for Plant Terrestrialization.</title>
        <authorList>
            <person name="Nishiyama T."/>
            <person name="Sakayama H."/>
            <person name="Vries J.D."/>
            <person name="Buschmann H."/>
            <person name="Saint-Marcoux D."/>
            <person name="Ullrich K.K."/>
            <person name="Haas F.B."/>
            <person name="Vanderstraeten L."/>
            <person name="Becker D."/>
            <person name="Lang D."/>
            <person name="Vosolsobe S."/>
            <person name="Rombauts S."/>
            <person name="Wilhelmsson P.K.I."/>
            <person name="Janitza P."/>
            <person name="Kern R."/>
            <person name="Heyl A."/>
            <person name="Rumpler F."/>
            <person name="Villalobos L.I.A.C."/>
            <person name="Clay J.M."/>
            <person name="Skokan R."/>
            <person name="Toyoda A."/>
            <person name="Suzuki Y."/>
            <person name="Kagoshima H."/>
            <person name="Schijlen E."/>
            <person name="Tajeshwar N."/>
            <person name="Catarino B."/>
            <person name="Hetherington A.J."/>
            <person name="Saltykova A."/>
            <person name="Bonnot C."/>
            <person name="Breuninger H."/>
            <person name="Symeonidi A."/>
            <person name="Radhakrishnan G.V."/>
            <person name="Van Nieuwerburgh F."/>
            <person name="Deforce D."/>
            <person name="Chang C."/>
            <person name="Karol K.G."/>
            <person name="Hedrich R."/>
            <person name="Ulvskov P."/>
            <person name="Glockner G."/>
            <person name="Delwiche C.F."/>
            <person name="Petrasek J."/>
            <person name="Van de Peer Y."/>
            <person name="Friml J."/>
            <person name="Beilby M."/>
            <person name="Dolan L."/>
            <person name="Kohara Y."/>
            <person name="Sugano S."/>
            <person name="Fujiyama A."/>
            <person name="Delaux P.-M."/>
            <person name="Quint M."/>
            <person name="TheiBen G."/>
            <person name="Hagemann M."/>
            <person name="Harholt J."/>
            <person name="Dunand C."/>
            <person name="Zachgo S."/>
            <person name="Langdale J."/>
            <person name="Maumus F."/>
            <person name="Straeten D.V.D."/>
            <person name="Gould S.B."/>
            <person name="Rensing S.A."/>
        </authorList>
    </citation>
    <scope>NUCLEOTIDE SEQUENCE [LARGE SCALE GENOMIC DNA]</scope>
    <source>
        <strain evidence="16 17">S276</strain>
    </source>
</reference>
<dbReference type="Pfam" id="PF01553">
    <property type="entry name" value="Acyltransferase"/>
    <property type="match status" value="1"/>
</dbReference>
<gene>
    <name evidence="16" type="ORF">CBR_g16994</name>
</gene>
<keyword evidence="9 14" id="KW-0472">Membrane</keyword>
<proteinExistence type="inferred from homology"/>
<keyword evidence="7 14" id="KW-1133">Transmembrane helix</keyword>
<evidence type="ECO:0000256" key="6">
    <source>
        <dbReference type="ARBA" id="ARBA00022692"/>
    </source>
</evidence>
<comment type="pathway">
    <text evidence="2">Lipid metabolism.</text>
</comment>
<evidence type="ECO:0000259" key="15">
    <source>
        <dbReference type="SMART" id="SM00563"/>
    </source>
</evidence>
<evidence type="ECO:0000256" key="1">
    <source>
        <dbReference type="ARBA" id="ARBA00004370"/>
    </source>
</evidence>
<protein>
    <recommendedName>
        <fullName evidence="15">Phospholipid/glycerol acyltransferase domain-containing protein</fullName>
    </recommendedName>
</protein>
<keyword evidence="6 14" id="KW-0812">Transmembrane</keyword>
<keyword evidence="4" id="KW-0444">Lipid biosynthesis</keyword>
<dbReference type="GO" id="GO:0008654">
    <property type="term" value="P:phospholipid biosynthetic process"/>
    <property type="evidence" value="ECO:0007669"/>
    <property type="project" value="UniProtKB-KW"/>
</dbReference>
<dbReference type="GO" id="GO:0005783">
    <property type="term" value="C:endoplasmic reticulum"/>
    <property type="evidence" value="ECO:0007669"/>
    <property type="project" value="TreeGrafter"/>
</dbReference>
<dbReference type="GO" id="GO:0016020">
    <property type="term" value="C:membrane"/>
    <property type="evidence" value="ECO:0007669"/>
    <property type="project" value="UniProtKB-SubCell"/>
</dbReference>
<dbReference type="GO" id="GO:0000038">
    <property type="term" value="P:very long-chain fatty acid metabolic process"/>
    <property type="evidence" value="ECO:0007669"/>
    <property type="project" value="EnsemblPlants"/>
</dbReference>
<keyword evidence="5" id="KW-0808">Transferase</keyword>
<dbReference type="GO" id="GO:0042171">
    <property type="term" value="F:lysophosphatidic acid acyltransferase activity"/>
    <property type="evidence" value="ECO:0007669"/>
    <property type="project" value="EnsemblPlants"/>
</dbReference>
<dbReference type="SMART" id="SM00563">
    <property type="entry name" value="PlsC"/>
    <property type="match status" value="1"/>
</dbReference>
<dbReference type="PANTHER" id="PTHR23063">
    <property type="entry name" value="PHOSPHOLIPID ACYLTRANSFERASE"/>
    <property type="match status" value="1"/>
</dbReference>
<dbReference type="AlphaFoldDB" id="A0A388KUC0"/>
<dbReference type="OMA" id="HACHITY"/>
<evidence type="ECO:0000256" key="7">
    <source>
        <dbReference type="ARBA" id="ARBA00022989"/>
    </source>
</evidence>
<evidence type="ECO:0000313" key="17">
    <source>
        <dbReference type="Proteomes" id="UP000265515"/>
    </source>
</evidence>
<dbReference type="SUPFAM" id="SSF69593">
    <property type="entry name" value="Glycerol-3-phosphate (1)-acyltransferase"/>
    <property type="match status" value="1"/>
</dbReference>
<sequence>MSPLVTSVLDDIDGGKKSGFPSHSVPHHGQIRMEEPSTTPAGVVNDGGGGGAAATGDLLSLDSEKFVPFVRNDLYGTKGEGALGLIDRLRLFVAACTLLPIRILGSIFFVVLYYVICRLLTSPSPTAGSSGKLAVVELQGIRRTIIKCSGQFCARAVLFICGFYYIRESRRPRVGTTVEDARVPHSGASTSAQFCSQESGKRNSSGTATVDGNGEGDAGDACDWPTAIVSNHVSWVDILYHMYAFYPSFVAKESVAGIPLVGLISKCMGCIFVKREGVRVKGTSTLVLDRLISVQKNKHAQPMLLFPEGTTTNGEYLLPFKTGAFLAQSPVLPVLLRYPHRRLSPTWETITATRHIFLLMCQLVNRLEVTIFPTYIPSEKERLDPRLYADNVRLMLLREGGLRASKSGLREKRVYQALLCGETPSIERNEKLD</sequence>
<evidence type="ECO:0000256" key="13">
    <source>
        <dbReference type="SAM" id="MobiDB-lite"/>
    </source>
</evidence>
<dbReference type="Proteomes" id="UP000265515">
    <property type="component" value="Unassembled WGS sequence"/>
</dbReference>
<evidence type="ECO:0000256" key="2">
    <source>
        <dbReference type="ARBA" id="ARBA00005189"/>
    </source>
</evidence>
<dbReference type="InterPro" id="IPR045252">
    <property type="entry name" value="LPCAT1-like"/>
</dbReference>
<feature type="domain" description="Phospholipid/glycerol acyltransferase" evidence="15">
    <location>
        <begin position="226"/>
        <end position="339"/>
    </location>
</feature>
<dbReference type="InterPro" id="IPR002123">
    <property type="entry name" value="Plipid/glycerol_acylTrfase"/>
</dbReference>
<keyword evidence="17" id="KW-1185">Reference proteome</keyword>
<evidence type="ECO:0000256" key="12">
    <source>
        <dbReference type="ARBA" id="ARBA00023315"/>
    </source>
</evidence>
<name>A0A388KUC0_CHABU</name>
<keyword evidence="12" id="KW-0012">Acyltransferase</keyword>
<dbReference type="CDD" id="cd07991">
    <property type="entry name" value="LPLAT_LPCAT1-like"/>
    <property type="match status" value="1"/>
</dbReference>
<keyword evidence="8" id="KW-0443">Lipid metabolism</keyword>
<dbReference type="EMBL" id="BFEA01000187">
    <property type="protein sequence ID" value="GBG73651.1"/>
    <property type="molecule type" value="Genomic_DNA"/>
</dbReference>
<evidence type="ECO:0000256" key="14">
    <source>
        <dbReference type="SAM" id="Phobius"/>
    </source>
</evidence>
<dbReference type="Gramene" id="GBG73651">
    <property type="protein sequence ID" value="GBG73651"/>
    <property type="gene ID" value="CBR_g16994"/>
</dbReference>
<evidence type="ECO:0000256" key="11">
    <source>
        <dbReference type="ARBA" id="ARBA00023264"/>
    </source>
</evidence>
<dbReference type="STRING" id="69332.A0A388KUC0"/>